<evidence type="ECO:0000313" key="3">
    <source>
        <dbReference type="EMBL" id="POQ99195.1"/>
    </source>
</evidence>
<evidence type="ECO:0000313" key="4">
    <source>
        <dbReference type="Proteomes" id="UP000237350"/>
    </source>
</evidence>
<dbReference type="RefSeq" id="WP_103680694.1">
    <property type="nucleotide sequence ID" value="NZ_LPWH01000110.1"/>
</dbReference>
<dbReference type="SUPFAM" id="SSF54862">
    <property type="entry name" value="4Fe-4S ferredoxins"/>
    <property type="match status" value="1"/>
</dbReference>
<dbReference type="PANTHER" id="PTHR42895:SF1">
    <property type="entry name" value="IRON-SULFUR CLUSTER PROTEIN"/>
    <property type="match status" value="1"/>
</dbReference>
<keyword evidence="4" id="KW-1185">Reference proteome</keyword>
<reference evidence="4" key="1">
    <citation type="submission" date="2015-12" db="EMBL/GenBank/DDBJ databases">
        <authorList>
            <person name="Lodha T.D."/>
            <person name="Chintalapati S."/>
            <person name="Chintalapati V.R."/>
            <person name="Sravanthi T."/>
        </authorList>
    </citation>
    <scope>NUCLEOTIDE SEQUENCE [LARGE SCALE GENOMIC DNA]</scope>
    <source>
        <strain evidence="4">JC133</strain>
    </source>
</reference>
<name>A0A2S4JI81_9SPIO</name>
<dbReference type="OrthoDB" id="9805142at2"/>
<dbReference type="EMBL" id="LPWH01000110">
    <property type="protein sequence ID" value="POQ99195.1"/>
    <property type="molecule type" value="Genomic_DNA"/>
</dbReference>
<feature type="region of interest" description="Disordered" evidence="1">
    <location>
        <begin position="115"/>
        <end position="170"/>
    </location>
</feature>
<evidence type="ECO:0000259" key="2">
    <source>
        <dbReference type="PROSITE" id="PS51379"/>
    </source>
</evidence>
<gene>
    <name evidence="3" type="ORF">AU468_10610</name>
</gene>
<comment type="caution">
    <text evidence="3">The sequence shown here is derived from an EMBL/GenBank/DDBJ whole genome shotgun (WGS) entry which is preliminary data.</text>
</comment>
<dbReference type="AlphaFoldDB" id="A0A2S4JI81"/>
<feature type="compositionally biased region" description="Basic and acidic residues" evidence="1">
    <location>
        <begin position="157"/>
        <end position="170"/>
    </location>
</feature>
<organism evidence="3 4">
    <name type="scientific">Alkalispirochaeta sphaeroplastigenens</name>
    <dbReference type="NCBI Taxonomy" id="1187066"/>
    <lineage>
        <taxon>Bacteria</taxon>
        <taxon>Pseudomonadati</taxon>
        <taxon>Spirochaetota</taxon>
        <taxon>Spirochaetia</taxon>
        <taxon>Spirochaetales</taxon>
        <taxon>Spirochaetaceae</taxon>
        <taxon>Alkalispirochaeta</taxon>
    </lineage>
</organism>
<sequence length="295" mass="31966">MVREIIEIDEDLCVGCGNCVPNCHQGALQIIDGKARLISDLMCEGIGACVGHCPTGAMTIEKREAEPYDETRVMDKITAGGPGVIRAHLEHLRQHGQDEYLQHARAYLAERKIPDPLEESPSPAGNAPPLETVAHHHGGGCPGAAARRLRSPGGDQQGRDESSNHPARSSELRQWPLQLHLLNPAAPYLRGADLLLAADCTAYAAGDFHGDFLKGKALAIACPKLDQGQESYLEKLLRMIDESRINTLTVLIMEVPCCSGLLALARTATSQAKRRVPVKAIILSLEGEIQSEEWI</sequence>
<dbReference type="InterPro" id="IPR052911">
    <property type="entry name" value="Corrinoid_activation_enz"/>
</dbReference>
<dbReference type="Proteomes" id="UP000237350">
    <property type="component" value="Unassembled WGS sequence"/>
</dbReference>
<accession>A0A2S4JI81</accession>
<dbReference type="Pfam" id="PF13237">
    <property type="entry name" value="Fer4_10"/>
    <property type="match status" value="1"/>
</dbReference>
<dbReference type="PROSITE" id="PS51379">
    <property type="entry name" value="4FE4S_FER_2"/>
    <property type="match status" value="2"/>
</dbReference>
<dbReference type="Gene3D" id="3.30.70.20">
    <property type="match status" value="1"/>
</dbReference>
<dbReference type="PANTHER" id="PTHR42895">
    <property type="entry name" value="IRON-SULFUR CLUSTER-BINDING PROTEIN-RELATED"/>
    <property type="match status" value="1"/>
</dbReference>
<protein>
    <submittedName>
        <fullName evidence="3">4Fe-4S ferredoxin</fullName>
    </submittedName>
</protein>
<dbReference type="InterPro" id="IPR017896">
    <property type="entry name" value="4Fe4S_Fe-S-bd"/>
</dbReference>
<feature type="domain" description="4Fe-4S ferredoxin-type" evidence="2">
    <location>
        <begin position="34"/>
        <end position="63"/>
    </location>
</feature>
<evidence type="ECO:0000256" key="1">
    <source>
        <dbReference type="SAM" id="MobiDB-lite"/>
    </source>
</evidence>
<proteinExistence type="predicted"/>
<feature type="domain" description="4Fe-4S ferredoxin-type" evidence="2">
    <location>
        <begin position="4"/>
        <end position="33"/>
    </location>
</feature>